<dbReference type="PROSITE" id="PS00675">
    <property type="entry name" value="SIGMA54_INTERACT_1"/>
    <property type="match status" value="1"/>
</dbReference>
<dbReference type="PANTHER" id="PTHR32071:SF74">
    <property type="entry name" value="TRANSCRIPTIONAL ACTIVATOR ROCR"/>
    <property type="match status" value="1"/>
</dbReference>
<keyword evidence="3" id="KW-0805">Transcription regulation</keyword>
<dbReference type="InterPro" id="IPR025662">
    <property type="entry name" value="Sigma_54_int_dom_ATP-bd_1"/>
</dbReference>
<dbReference type="CDD" id="cd00009">
    <property type="entry name" value="AAA"/>
    <property type="match status" value="1"/>
</dbReference>
<feature type="domain" description="Sigma-54 factor interaction" evidence="6">
    <location>
        <begin position="150"/>
        <end position="378"/>
    </location>
</feature>
<dbReference type="InterPro" id="IPR000014">
    <property type="entry name" value="PAS"/>
</dbReference>
<dbReference type="SUPFAM" id="SSF55785">
    <property type="entry name" value="PYP-like sensor domain (PAS domain)"/>
    <property type="match status" value="1"/>
</dbReference>
<dbReference type="AlphaFoldDB" id="A0A845F369"/>
<dbReference type="InterPro" id="IPR003593">
    <property type="entry name" value="AAA+_ATPase"/>
</dbReference>
<keyword evidence="2" id="KW-0067">ATP-binding</keyword>
<dbReference type="InterPro" id="IPR025943">
    <property type="entry name" value="Sigma_54_int_dom_ATP-bd_2"/>
</dbReference>
<evidence type="ECO:0000256" key="5">
    <source>
        <dbReference type="ARBA" id="ARBA00023163"/>
    </source>
</evidence>
<dbReference type="SMART" id="SM00382">
    <property type="entry name" value="AAA"/>
    <property type="match status" value="1"/>
</dbReference>
<keyword evidence="1" id="KW-0547">Nucleotide-binding</keyword>
<reference evidence="8 9" key="1">
    <citation type="submission" date="2019-11" db="EMBL/GenBank/DDBJ databases">
        <title>Genome sequences of 17 halophilic strains isolated from different environments.</title>
        <authorList>
            <person name="Furrow R.E."/>
        </authorList>
    </citation>
    <scope>NUCLEOTIDE SEQUENCE [LARGE SCALE GENOMIC DNA]</scope>
    <source>
        <strain evidence="8 9">22506_14_FS</strain>
    </source>
</reference>
<evidence type="ECO:0000259" key="7">
    <source>
        <dbReference type="PROSITE" id="PS50112"/>
    </source>
</evidence>
<feature type="domain" description="PAS" evidence="7">
    <location>
        <begin position="15"/>
        <end position="87"/>
    </location>
</feature>
<name>A0A845F369_9BACL</name>
<evidence type="ECO:0000256" key="1">
    <source>
        <dbReference type="ARBA" id="ARBA00022741"/>
    </source>
</evidence>
<keyword evidence="5" id="KW-0804">Transcription</keyword>
<dbReference type="Pfam" id="PF00158">
    <property type="entry name" value="Sigma54_activat"/>
    <property type="match status" value="1"/>
</dbReference>
<dbReference type="PRINTS" id="PR01590">
    <property type="entry name" value="HTHFIS"/>
</dbReference>
<protein>
    <submittedName>
        <fullName evidence="8">AAA domain-containing protein</fullName>
    </submittedName>
</protein>
<dbReference type="EMBL" id="WMEY01000006">
    <property type="protein sequence ID" value="MYL65230.1"/>
    <property type="molecule type" value="Genomic_DNA"/>
</dbReference>
<dbReference type="SUPFAM" id="SSF46689">
    <property type="entry name" value="Homeodomain-like"/>
    <property type="match status" value="1"/>
</dbReference>
<comment type="caution">
    <text evidence="8">The sequence shown here is derived from an EMBL/GenBank/DDBJ whole genome shotgun (WGS) entry which is preliminary data.</text>
</comment>
<dbReference type="SUPFAM" id="SSF52540">
    <property type="entry name" value="P-loop containing nucleoside triphosphate hydrolases"/>
    <property type="match status" value="1"/>
</dbReference>
<evidence type="ECO:0000313" key="8">
    <source>
        <dbReference type="EMBL" id="MYL65230.1"/>
    </source>
</evidence>
<dbReference type="Gene3D" id="3.40.50.300">
    <property type="entry name" value="P-loop containing nucleotide triphosphate hydrolases"/>
    <property type="match status" value="1"/>
</dbReference>
<dbReference type="Gene3D" id="1.10.10.60">
    <property type="entry name" value="Homeodomain-like"/>
    <property type="match status" value="1"/>
</dbReference>
<dbReference type="Pfam" id="PF13426">
    <property type="entry name" value="PAS_9"/>
    <property type="match status" value="1"/>
</dbReference>
<dbReference type="GO" id="GO:0043565">
    <property type="term" value="F:sequence-specific DNA binding"/>
    <property type="evidence" value="ECO:0007669"/>
    <property type="project" value="InterPro"/>
</dbReference>
<organism evidence="8 9">
    <name type="scientific">Guptibacillus hwajinpoensis</name>
    <dbReference type="NCBI Taxonomy" id="208199"/>
    <lineage>
        <taxon>Bacteria</taxon>
        <taxon>Bacillati</taxon>
        <taxon>Bacillota</taxon>
        <taxon>Bacilli</taxon>
        <taxon>Bacillales</taxon>
        <taxon>Guptibacillaceae</taxon>
        <taxon>Guptibacillus</taxon>
    </lineage>
</organism>
<dbReference type="RefSeq" id="WP_160920606.1">
    <property type="nucleotide sequence ID" value="NZ_WMEY01000006.1"/>
</dbReference>
<dbReference type="FunFam" id="3.40.50.300:FF:000006">
    <property type="entry name" value="DNA-binding transcriptional regulator NtrC"/>
    <property type="match status" value="1"/>
</dbReference>
<dbReference type="InterPro" id="IPR002197">
    <property type="entry name" value="HTH_Fis"/>
</dbReference>
<evidence type="ECO:0000259" key="6">
    <source>
        <dbReference type="PROSITE" id="PS50045"/>
    </source>
</evidence>
<evidence type="ECO:0000256" key="2">
    <source>
        <dbReference type="ARBA" id="ARBA00022840"/>
    </source>
</evidence>
<dbReference type="InterPro" id="IPR025944">
    <property type="entry name" value="Sigma_54_int_dom_CS"/>
</dbReference>
<keyword evidence="4" id="KW-0238">DNA-binding</keyword>
<dbReference type="InterPro" id="IPR035965">
    <property type="entry name" value="PAS-like_dom_sf"/>
</dbReference>
<sequence>MDNDTENDCKSLKNINQVYKKIIDEIDVGVHVIDEKGKTIIYNPKMMQIEAMDHQDVLDKYLLDVFMFSSNESSTLVKALQKGIETSNVKQTYFNNKGEEITTINHSFPILQNGTIKGAVEISNDVTKLERLIRDNMNRKGNTRFTFDSIIGSSLAIQEVIENTKRSTRTSSSVLIVGETGTGKELFAQSIHNGSHRSSAPFISQNCAALPDNLIESLLFGTKRGAFTGATERPGLFEQAEGGTLLLDEINSLSMNLQAKLLRVLQEKTIRRIGDTEDKAIDVRIIATMNEDPIEAIAKERMRKDLYYRLGVVTLFIPPLRERKEDISLLVDSFISKYNALFQMDVKGVDTDVSESFQAYDWPGNVRELEHIIEGAMNLMMSEDIIHYSHLPIQYRNKSPLQKERHLIAPDPLTIHPSNQVIPLKEQMEKAEKNFIQQVLKENKNNISKTAQVLGLSRQSLQYRLRKFDIQT</sequence>
<dbReference type="PROSITE" id="PS50112">
    <property type="entry name" value="PAS"/>
    <property type="match status" value="1"/>
</dbReference>
<dbReference type="Pfam" id="PF25601">
    <property type="entry name" value="AAA_lid_14"/>
    <property type="match status" value="1"/>
</dbReference>
<dbReference type="Pfam" id="PF02954">
    <property type="entry name" value="HTH_8"/>
    <property type="match status" value="1"/>
</dbReference>
<evidence type="ECO:0000256" key="3">
    <source>
        <dbReference type="ARBA" id="ARBA00023015"/>
    </source>
</evidence>
<dbReference type="PROSITE" id="PS50045">
    <property type="entry name" value="SIGMA54_INTERACT_4"/>
    <property type="match status" value="1"/>
</dbReference>
<dbReference type="PROSITE" id="PS00688">
    <property type="entry name" value="SIGMA54_INTERACT_3"/>
    <property type="match status" value="1"/>
</dbReference>
<dbReference type="PROSITE" id="PS00676">
    <property type="entry name" value="SIGMA54_INTERACT_2"/>
    <property type="match status" value="1"/>
</dbReference>
<dbReference type="PANTHER" id="PTHR32071">
    <property type="entry name" value="TRANSCRIPTIONAL REGULATORY PROTEIN"/>
    <property type="match status" value="1"/>
</dbReference>
<dbReference type="Proteomes" id="UP000447833">
    <property type="component" value="Unassembled WGS sequence"/>
</dbReference>
<dbReference type="InterPro" id="IPR058031">
    <property type="entry name" value="AAA_lid_NorR"/>
</dbReference>
<dbReference type="GO" id="GO:0006355">
    <property type="term" value="P:regulation of DNA-templated transcription"/>
    <property type="evidence" value="ECO:0007669"/>
    <property type="project" value="InterPro"/>
</dbReference>
<dbReference type="InterPro" id="IPR027417">
    <property type="entry name" value="P-loop_NTPase"/>
</dbReference>
<dbReference type="InterPro" id="IPR002078">
    <property type="entry name" value="Sigma_54_int"/>
</dbReference>
<evidence type="ECO:0000313" key="9">
    <source>
        <dbReference type="Proteomes" id="UP000447833"/>
    </source>
</evidence>
<proteinExistence type="predicted"/>
<dbReference type="Gene3D" id="3.30.450.20">
    <property type="entry name" value="PAS domain"/>
    <property type="match status" value="1"/>
</dbReference>
<dbReference type="Gene3D" id="1.10.8.60">
    <property type="match status" value="1"/>
</dbReference>
<dbReference type="GO" id="GO:0005524">
    <property type="term" value="F:ATP binding"/>
    <property type="evidence" value="ECO:0007669"/>
    <property type="project" value="UniProtKB-KW"/>
</dbReference>
<evidence type="ECO:0000256" key="4">
    <source>
        <dbReference type="ARBA" id="ARBA00023125"/>
    </source>
</evidence>
<gene>
    <name evidence="8" type="ORF">GLW07_17880</name>
</gene>
<dbReference type="NCBIfam" id="TIGR00229">
    <property type="entry name" value="sensory_box"/>
    <property type="match status" value="1"/>
</dbReference>
<accession>A0A845F369</accession>
<dbReference type="InterPro" id="IPR009057">
    <property type="entry name" value="Homeodomain-like_sf"/>
</dbReference>